<protein>
    <submittedName>
        <fullName evidence="1">Phage protein</fullName>
    </submittedName>
</protein>
<reference evidence="1 2" key="1">
    <citation type="submission" date="2019-03" db="EMBL/GenBank/DDBJ databases">
        <title>Complete Genome Sequences of Pseudomonas aeruginosa Bacteriophages PhiR12, PhiR26, PhiS12-3 and PhiS50.</title>
        <authorList>
            <person name="Fujiki J."/>
            <person name="Furusawa T."/>
            <person name="Hashimoto N."/>
            <person name="Kawaguchi C."/>
            <person name="Sasaki M."/>
            <person name="Sawa H."/>
            <person name="Iwano H."/>
        </authorList>
    </citation>
    <scope>NUCLEOTIDE SEQUENCE [LARGE SCALE GENOMIC DNA]</scope>
</reference>
<organism evidence="1 2">
    <name type="scientific">Pseudomonas phage S50</name>
    <dbReference type="NCBI Taxonomy" id="2562638"/>
    <lineage>
        <taxon>Viruses</taxon>
        <taxon>Duplodnaviria</taxon>
        <taxon>Heunggongvirae</taxon>
        <taxon>Uroviricota</taxon>
        <taxon>Caudoviricetes</taxon>
        <taxon>Lindbergviridae</taxon>
        <taxon>Pbunavirus</taxon>
        <taxon>Pbunavirus LS1</taxon>
    </lineage>
</organism>
<evidence type="ECO:0000313" key="1">
    <source>
        <dbReference type="EMBL" id="BBJ26915.1"/>
    </source>
</evidence>
<dbReference type="EMBL" id="LC472884">
    <property type="protein sequence ID" value="BBJ26915.1"/>
    <property type="molecule type" value="Genomic_DNA"/>
</dbReference>
<dbReference type="Proteomes" id="UP000310093">
    <property type="component" value="Segment"/>
</dbReference>
<sequence>MFRNFFIQTLYFHSDYRHNLLIETRNPENKTMNATYQALKTLRDSCEAAKDEKGTINGNKLNALRNKAVKEMEAGGETYSDAIAMAHDLIKKYRKQSPARFAGP</sequence>
<name>A0A455XBC9_9CAUD</name>
<accession>A0A455XBC9</accession>
<proteinExistence type="predicted"/>
<evidence type="ECO:0000313" key="2">
    <source>
        <dbReference type="Proteomes" id="UP000310093"/>
    </source>
</evidence>